<feature type="region of interest" description="Disordered" evidence="1">
    <location>
        <begin position="1"/>
        <end position="73"/>
    </location>
</feature>
<proteinExistence type="predicted"/>
<dbReference type="AlphaFoldDB" id="A0A502F9P5"/>
<evidence type="ECO:0000256" key="1">
    <source>
        <dbReference type="SAM" id="MobiDB-lite"/>
    </source>
</evidence>
<feature type="compositionally biased region" description="Basic and acidic residues" evidence="1">
    <location>
        <begin position="15"/>
        <end position="30"/>
    </location>
</feature>
<accession>A0A502F9P5</accession>
<keyword evidence="3" id="KW-1185">Reference proteome</keyword>
<sequence length="134" mass="13878">MGLVQGRQPSSEAGTMDKDRTDQKRDEETGHWVSDLKPGATHEAKVDKGVEDTFPASDPVQKAGATGFITSDGTDTAVHGSVAERARTGTAEALGRAGQAGGAAVAVVSRHPLPSLLIARTVGFVFGLVVNGRR</sequence>
<protein>
    <submittedName>
        <fullName evidence="2">Uncharacterized protein</fullName>
    </submittedName>
</protein>
<reference evidence="2 3" key="1">
    <citation type="journal article" date="2019" name="Environ. Microbiol.">
        <title>Species interactions and distinct microbial communities in high Arctic permafrost affected cryosols are associated with the CH4 and CO2 gas fluxes.</title>
        <authorList>
            <person name="Altshuler I."/>
            <person name="Hamel J."/>
            <person name="Turney S."/>
            <person name="Magnuson E."/>
            <person name="Levesque R."/>
            <person name="Greer C."/>
            <person name="Whyte L.G."/>
        </authorList>
    </citation>
    <scope>NUCLEOTIDE SEQUENCE [LARGE SCALE GENOMIC DNA]</scope>
    <source>
        <strain evidence="2 3">S9.3B</strain>
    </source>
</reference>
<organism evidence="2 3">
    <name type="scientific">Muricoccus nepalensis</name>
    <dbReference type="NCBI Taxonomy" id="1854500"/>
    <lineage>
        <taxon>Bacteria</taxon>
        <taxon>Pseudomonadati</taxon>
        <taxon>Pseudomonadota</taxon>
        <taxon>Alphaproteobacteria</taxon>
        <taxon>Acetobacterales</taxon>
        <taxon>Roseomonadaceae</taxon>
        <taxon>Muricoccus</taxon>
    </lineage>
</organism>
<comment type="caution">
    <text evidence="2">The sequence shown here is derived from an EMBL/GenBank/DDBJ whole genome shotgun (WGS) entry which is preliminary data.</text>
</comment>
<dbReference type="EMBL" id="RCZP01000042">
    <property type="protein sequence ID" value="TPG46051.1"/>
    <property type="molecule type" value="Genomic_DNA"/>
</dbReference>
<name>A0A502F9P5_9PROT</name>
<evidence type="ECO:0000313" key="2">
    <source>
        <dbReference type="EMBL" id="TPG46051.1"/>
    </source>
</evidence>
<evidence type="ECO:0000313" key="3">
    <source>
        <dbReference type="Proteomes" id="UP000317078"/>
    </source>
</evidence>
<gene>
    <name evidence="2" type="ORF">EAH89_25335</name>
</gene>
<feature type="compositionally biased region" description="Basic and acidic residues" evidence="1">
    <location>
        <begin position="40"/>
        <end position="51"/>
    </location>
</feature>
<dbReference type="Proteomes" id="UP000317078">
    <property type="component" value="Unassembled WGS sequence"/>
</dbReference>